<evidence type="ECO:0000313" key="3">
    <source>
        <dbReference type="Proteomes" id="UP000235371"/>
    </source>
</evidence>
<dbReference type="PANTHER" id="PTHR35041">
    <property type="entry name" value="MEDIATOR OF RNA POLYMERASE II TRANSCRIPTION SUBUNIT 1"/>
    <property type="match status" value="1"/>
</dbReference>
<keyword evidence="1" id="KW-0472">Membrane</keyword>
<sequence>MADRIYSKLPSENVELSALQGQGSRRNTFRGPESESLVGLQEQPCTTSTWGVGWRTPFLMALFYLIALLLAFLHLGLFLFLNHKPAVGKDRAAPQSYVSTASNILSNTFGLSLKTSLAIASTQLLWYTLRRSPLPVSTIESLFQLRFNPFLIFDRLVITRGPILVMIAITIWSIQIAASFPPGALTIATANKTSTNALSIPTFNASFFGNGSGYDAQKYSFNGFTGSLYTDTANTTIYPSTDESGRLSTPYVQNLAIHTMVNGAPSLLSSPCGANCSFTLALDIPYLECHSTISNVSFEGKGLVFDFPVFNATWSGYVFNVTTYYTFSAKTLDNSTWSALTQANNTVCTPSRANYTLDIMYENSVQNASISRGLVTPLNLSSPAPAPPTSSEAPPTVAAGLAVVFPGFMGDVPVPSGYPLSWYGTEALRWTPPFVSWYRDLQLMALITGMADSLAGNVIYTQPGIGNLGTVAPNTRINTGNGIYVQNVPASLTSLDIPRAVRTYHYVVTPDLLNDFLLNITLSAITDFGWWAANDTLTTQWETINVYSFSKPFNLIIPYFFSLFLTIPILAIGSFALKRNGVAAIDGGFTQLVTTTTGSATLERAAAGGCLGGDESVPVSLKELRVRFGELVSEEKEGLVRRAGFGTAEETIPLAKGELYGI</sequence>
<feature type="transmembrane region" description="Helical" evidence="1">
    <location>
        <begin position="556"/>
        <end position="577"/>
    </location>
</feature>
<dbReference type="InParanoid" id="A0A2J6T0W9"/>
<dbReference type="GeneID" id="36596201"/>
<dbReference type="PANTHER" id="PTHR35041:SF6">
    <property type="entry name" value="FORMYLMETHIONINE DEFORMYLASE-LIKE PROTEIN-RELATED"/>
    <property type="match status" value="1"/>
</dbReference>
<keyword evidence="1" id="KW-0812">Transmembrane</keyword>
<feature type="transmembrane region" description="Helical" evidence="1">
    <location>
        <begin position="58"/>
        <end position="81"/>
    </location>
</feature>
<evidence type="ECO:0000313" key="2">
    <source>
        <dbReference type="EMBL" id="PMD56666.1"/>
    </source>
</evidence>
<reference evidence="2 3" key="1">
    <citation type="submission" date="2016-04" db="EMBL/GenBank/DDBJ databases">
        <title>A degradative enzymes factory behind the ericoid mycorrhizal symbiosis.</title>
        <authorList>
            <consortium name="DOE Joint Genome Institute"/>
            <person name="Martino E."/>
            <person name="Morin E."/>
            <person name="Grelet G."/>
            <person name="Kuo A."/>
            <person name="Kohler A."/>
            <person name="Daghino S."/>
            <person name="Barry K."/>
            <person name="Choi C."/>
            <person name="Cichocki N."/>
            <person name="Clum A."/>
            <person name="Copeland A."/>
            <person name="Hainaut M."/>
            <person name="Haridas S."/>
            <person name="Labutti K."/>
            <person name="Lindquist E."/>
            <person name="Lipzen A."/>
            <person name="Khouja H.-R."/>
            <person name="Murat C."/>
            <person name="Ohm R."/>
            <person name="Olson A."/>
            <person name="Spatafora J."/>
            <person name="Veneault-Fourrey C."/>
            <person name="Henrissat B."/>
            <person name="Grigoriev I."/>
            <person name="Martin F."/>
            <person name="Perotto S."/>
        </authorList>
    </citation>
    <scope>NUCLEOTIDE SEQUENCE [LARGE SCALE GENOMIC DNA]</scope>
    <source>
        <strain evidence="2 3">E</strain>
    </source>
</reference>
<dbReference type="EMBL" id="KZ613848">
    <property type="protein sequence ID" value="PMD56666.1"/>
    <property type="molecule type" value="Genomic_DNA"/>
</dbReference>
<feature type="transmembrane region" description="Helical" evidence="1">
    <location>
        <begin position="163"/>
        <end position="185"/>
    </location>
</feature>
<dbReference type="AlphaFoldDB" id="A0A2J6T0W9"/>
<protein>
    <submittedName>
        <fullName evidence="2">Uncharacterized protein</fullName>
    </submittedName>
</protein>
<keyword evidence="3" id="KW-1185">Reference proteome</keyword>
<proteinExistence type="predicted"/>
<dbReference type="STRING" id="1095630.A0A2J6T0W9"/>
<evidence type="ECO:0000256" key="1">
    <source>
        <dbReference type="SAM" id="Phobius"/>
    </source>
</evidence>
<dbReference type="OrthoDB" id="5322539at2759"/>
<gene>
    <name evidence="2" type="ORF">K444DRAFT_70625</name>
</gene>
<organism evidence="2 3">
    <name type="scientific">Hyaloscypha bicolor E</name>
    <dbReference type="NCBI Taxonomy" id="1095630"/>
    <lineage>
        <taxon>Eukaryota</taxon>
        <taxon>Fungi</taxon>
        <taxon>Dikarya</taxon>
        <taxon>Ascomycota</taxon>
        <taxon>Pezizomycotina</taxon>
        <taxon>Leotiomycetes</taxon>
        <taxon>Helotiales</taxon>
        <taxon>Hyaloscyphaceae</taxon>
        <taxon>Hyaloscypha</taxon>
        <taxon>Hyaloscypha bicolor</taxon>
    </lineage>
</organism>
<accession>A0A2J6T0W9</accession>
<keyword evidence="1" id="KW-1133">Transmembrane helix</keyword>
<name>A0A2J6T0W9_9HELO</name>
<dbReference type="Proteomes" id="UP000235371">
    <property type="component" value="Unassembled WGS sequence"/>
</dbReference>
<dbReference type="RefSeq" id="XP_024733570.1">
    <property type="nucleotide sequence ID" value="XM_024888125.1"/>
</dbReference>